<feature type="region of interest" description="Disordered" evidence="1">
    <location>
        <begin position="150"/>
        <end position="239"/>
    </location>
</feature>
<organism evidence="3 4">
    <name type="scientific">Phyllotreta striolata</name>
    <name type="common">Striped flea beetle</name>
    <name type="synonym">Crioceris striolata</name>
    <dbReference type="NCBI Taxonomy" id="444603"/>
    <lineage>
        <taxon>Eukaryota</taxon>
        <taxon>Metazoa</taxon>
        <taxon>Ecdysozoa</taxon>
        <taxon>Arthropoda</taxon>
        <taxon>Hexapoda</taxon>
        <taxon>Insecta</taxon>
        <taxon>Pterygota</taxon>
        <taxon>Neoptera</taxon>
        <taxon>Endopterygota</taxon>
        <taxon>Coleoptera</taxon>
        <taxon>Polyphaga</taxon>
        <taxon>Cucujiformia</taxon>
        <taxon>Chrysomeloidea</taxon>
        <taxon>Chrysomelidae</taxon>
        <taxon>Galerucinae</taxon>
        <taxon>Alticini</taxon>
        <taxon>Phyllotreta</taxon>
    </lineage>
</organism>
<feature type="compositionally biased region" description="Basic residues" evidence="1">
    <location>
        <begin position="171"/>
        <end position="183"/>
    </location>
</feature>
<dbReference type="EMBL" id="OU900097">
    <property type="protein sequence ID" value="CAG9861296.1"/>
    <property type="molecule type" value="Genomic_DNA"/>
</dbReference>
<proteinExistence type="predicted"/>
<name>A0A9N9TRC6_PHYSR</name>
<evidence type="ECO:0000313" key="3">
    <source>
        <dbReference type="EMBL" id="CAG9861296.1"/>
    </source>
</evidence>
<gene>
    <name evidence="3" type="ORF">PHYEVI_LOCUS7638</name>
</gene>
<sequence>MNLLSKNNNTLPLLRAAEEVKEQPARDRYSAVASQPPPPSKKAPKVPVSSKQIPIRSIRSSGFLSIDDCHSFSIRLCRRGKLRGASGKFDSQGNFERSPRRTKMGLVKCAVFVLLVGAVVRGENEGENVEDGAREMREFNPEGWRAVETFPTGDLGWMPREDAKDGEQVKLKRRRLRKRKRRPPTQEPDGEEAPPRRRLRPFRLDQAALPWEEIGDGNDAPHNRRRIPLPYTEDAKGNSTEEEATLESSMMVEGKLDAQKSIADLKSLLKQSGGRLSLSEILQQKNLSLAELLQGNEKAISALTEKPQTTTELSNTHKHPATTEETALTREQTTEAQRKRLAVLQPKENKIFTTLIKFDVINEPTTDRRIFIPANSKFTGVEYTNIEEDNTATSPITTTTTTEKPTTTTTKSTKYRSKLPTTNAKLRVTTKKTEREPVKIAIKDVAGFPEEPQGPMKVSLDIEKMFEMNETKFQSETTTNASEDTNTTYVTAKQEIMEVMKDPASREKLSRILQHRNMTIEELVEQRERGSSQLHLADIFHNKTREPEPQEEPFVGQLSPEFFQNAYRQQKSTRLEEPTPTKTASTEASTTPTTTSTTTTSSTVDIEEKEPFPIISVEINKKTGSFPWKQLYPDLFPETNDIVTEFSNSEYLEKMNMNTIKNNDEGFFNSIPSGVKSALFVSLAIIGLSIVVFLAVLLALKWIQSKNKSMNYCSSLTAKLRAPMMLQGRPTTAIKSFMNETLGRKKNYYKSTLQSMSDEIWNANRDRKESF</sequence>
<reference evidence="3" key="1">
    <citation type="submission" date="2022-01" db="EMBL/GenBank/DDBJ databases">
        <authorList>
            <person name="King R."/>
        </authorList>
    </citation>
    <scope>NUCLEOTIDE SEQUENCE</scope>
</reference>
<feature type="transmembrane region" description="Helical" evidence="2">
    <location>
        <begin position="678"/>
        <end position="700"/>
    </location>
</feature>
<dbReference type="Proteomes" id="UP001153712">
    <property type="component" value="Chromosome 4"/>
</dbReference>
<evidence type="ECO:0000256" key="1">
    <source>
        <dbReference type="SAM" id="MobiDB-lite"/>
    </source>
</evidence>
<feature type="compositionally biased region" description="Basic and acidic residues" evidence="1">
    <location>
        <begin position="159"/>
        <end position="170"/>
    </location>
</feature>
<dbReference type="AlphaFoldDB" id="A0A9N9TRC6"/>
<feature type="compositionally biased region" description="Low complexity" evidence="1">
    <location>
        <begin position="580"/>
        <end position="603"/>
    </location>
</feature>
<accession>A0A9N9TRC6</accession>
<keyword evidence="4" id="KW-1185">Reference proteome</keyword>
<keyword evidence="2" id="KW-1133">Transmembrane helix</keyword>
<evidence type="ECO:0000313" key="4">
    <source>
        <dbReference type="Proteomes" id="UP001153712"/>
    </source>
</evidence>
<dbReference type="OrthoDB" id="6364622at2759"/>
<keyword evidence="2" id="KW-0812">Transmembrane</keyword>
<feature type="region of interest" description="Disordered" evidence="1">
    <location>
        <begin position="21"/>
        <end position="51"/>
    </location>
</feature>
<keyword evidence="2" id="KW-0472">Membrane</keyword>
<evidence type="ECO:0000256" key="2">
    <source>
        <dbReference type="SAM" id="Phobius"/>
    </source>
</evidence>
<feature type="region of interest" description="Disordered" evidence="1">
    <location>
        <begin position="570"/>
        <end position="607"/>
    </location>
</feature>
<feature type="region of interest" description="Disordered" evidence="1">
    <location>
        <begin position="307"/>
        <end position="332"/>
    </location>
</feature>
<protein>
    <submittedName>
        <fullName evidence="3">Uncharacterized protein</fullName>
    </submittedName>
</protein>